<name>A0A3M7RJP4_BRAPC</name>
<dbReference type="EMBL" id="REGN01003270">
    <property type="protein sequence ID" value="RNA23518.1"/>
    <property type="molecule type" value="Genomic_DNA"/>
</dbReference>
<dbReference type="Proteomes" id="UP000276133">
    <property type="component" value="Unassembled WGS sequence"/>
</dbReference>
<comment type="caution">
    <text evidence="1">The sequence shown here is derived from an EMBL/GenBank/DDBJ whole genome shotgun (WGS) entry which is preliminary data.</text>
</comment>
<proteinExistence type="predicted"/>
<gene>
    <name evidence="1" type="ORF">BpHYR1_033405</name>
</gene>
<organism evidence="1 2">
    <name type="scientific">Brachionus plicatilis</name>
    <name type="common">Marine rotifer</name>
    <name type="synonym">Brachionus muelleri</name>
    <dbReference type="NCBI Taxonomy" id="10195"/>
    <lineage>
        <taxon>Eukaryota</taxon>
        <taxon>Metazoa</taxon>
        <taxon>Spiralia</taxon>
        <taxon>Gnathifera</taxon>
        <taxon>Rotifera</taxon>
        <taxon>Eurotatoria</taxon>
        <taxon>Monogononta</taxon>
        <taxon>Pseudotrocha</taxon>
        <taxon>Ploima</taxon>
        <taxon>Brachionidae</taxon>
        <taxon>Brachionus</taxon>
    </lineage>
</organism>
<dbReference type="AlphaFoldDB" id="A0A3M7RJP4"/>
<evidence type="ECO:0000313" key="1">
    <source>
        <dbReference type="EMBL" id="RNA23518.1"/>
    </source>
</evidence>
<reference evidence="1 2" key="1">
    <citation type="journal article" date="2018" name="Sci. Rep.">
        <title>Genomic signatures of local adaptation to the degree of environmental predictability in rotifers.</title>
        <authorList>
            <person name="Franch-Gras L."/>
            <person name="Hahn C."/>
            <person name="Garcia-Roger E.M."/>
            <person name="Carmona M.J."/>
            <person name="Serra M."/>
            <person name="Gomez A."/>
        </authorList>
    </citation>
    <scope>NUCLEOTIDE SEQUENCE [LARGE SCALE GENOMIC DNA]</scope>
    <source>
        <strain evidence="1">HYR1</strain>
    </source>
</reference>
<accession>A0A3M7RJP4</accession>
<protein>
    <submittedName>
        <fullName evidence="1">Uncharacterized protein</fullName>
    </submittedName>
</protein>
<sequence length="63" mass="7482">MANILHYQDSNFYIPIVLIPNFQPVRYPEDRLYLGTSETNKSLKTFIICITVFKVKLDIGYYY</sequence>
<evidence type="ECO:0000313" key="2">
    <source>
        <dbReference type="Proteomes" id="UP000276133"/>
    </source>
</evidence>
<keyword evidence="2" id="KW-1185">Reference proteome</keyword>
<feature type="non-terminal residue" evidence="1">
    <location>
        <position position="63"/>
    </location>
</feature>